<evidence type="ECO:0000256" key="1">
    <source>
        <dbReference type="ARBA" id="ARBA00023015"/>
    </source>
</evidence>
<dbReference type="STRING" id="477680.SAMN05421788_101854"/>
<sequence length="118" mass="13663">MICKEAQPAECRGRLRAIQDTMDILSGKWKMTIIACLGFQKKRFMDLQREVEGIGPKMLAKELQELEINGLVQRTVSCTKPLTVEYHITEYGQTLRPVIHEMAVWGKQHRHRIMHTTS</sequence>
<dbReference type="InterPro" id="IPR002577">
    <property type="entry name" value="HTH_HxlR"/>
</dbReference>
<dbReference type="PROSITE" id="PS51118">
    <property type="entry name" value="HTH_HXLR"/>
    <property type="match status" value="1"/>
</dbReference>
<dbReference type="Proteomes" id="UP000186917">
    <property type="component" value="Unassembled WGS sequence"/>
</dbReference>
<dbReference type="SUPFAM" id="SSF46785">
    <property type="entry name" value="Winged helix' DNA-binding domain"/>
    <property type="match status" value="1"/>
</dbReference>
<keyword evidence="2" id="KW-0238">DNA-binding</keyword>
<dbReference type="RefSeq" id="WP_076375969.1">
    <property type="nucleotide sequence ID" value="NZ_AP017422.1"/>
</dbReference>
<dbReference type="Gene3D" id="1.10.10.10">
    <property type="entry name" value="Winged helix-like DNA-binding domain superfamily/Winged helix DNA-binding domain"/>
    <property type="match status" value="1"/>
</dbReference>
<accession>A0A173MPM6</accession>
<name>A0A173MPM6_9BACT</name>
<dbReference type="OrthoDB" id="2619345at2"/>
<evidence type="ECO:0000259" key="4">
    <source>
        <dbReference type="PROSITE" id="PS51118"/>
    </source>
</evidence>
<keyword evidence="3" id="KW-0804">Transcription</keyword>
<gene>
    <name evidence="5" type="ORF">SAMN05421788_101854</name>
</gene>
<keyword evidence="6" id="KW-1185">Reference proteome</keyword>
<feature type="domain" description="HTH hxlR-type" evidence="4">
    <location>
        <begin position="11"/>
        <end position="114"/>
    </location>
</feature>
<evidence type="ECO:0000256" key="2">
    <source>
        <dbReference type="ARBA" id="ARBA00023125"/>
    </source>
</evidence>
<dbReference type="EMBL" id="FTOR01000001">
    <property type="protein sequence ID" value="SIS72762.1"/>
    <property type="molecule type" value="Genomic_DNA"/>
</dbReference>
<evidence type="ECO:0000313" key="5">
    <source>
        <dbReference type="EMBL" id="SIS72762.1"/>
    </source>
</evidence>
<organism evidence="5 6">
    <name type="scientific">Filimonas lacunae</name>
    <dbReference type="NCBI Taxonomy" id="477680"/>
    <lineage>
        <taxon>Bacteria</taxon>
        <taxon>Pseudomonadati</taxon>
        <taxon>Bacteroidota</taxon>
        <taxon>Chitinophagia</taxon>
        <taxon>Chitinophagales</taxon>
        <taxon>Chitinophagaceae</taxon>
        <taxon>Filimonas</taxon>
    </lineage>
</organism>
<dbReference type="KEGG" id="fln:FLA_5466"/>
<proteinExistence type="predicted"/>
<dbReference type="PANTHER" id="PTHR33204">
    <property type="entry name" value="TRANSCRIPTIONAL REGULATOR, MARR FAMILY"/>
    <property type="match status" value="1"/>
</dbReference>
<dbReference type="InterPro" id="IPR036390">
    <property type="entry name" value="WH_DNA-bd_sf"/>
</dbReference>
<dbReference type="Pfam" id="PF01638">
    <property type="entry name" value="HxlR"/>
    <property type="match status" value="1"/>
</dbReference>
<dbReference type="AlphaFoldDB" id="A0A173MPM6"/>
<keyword evidence="1" id="KW-0805">Transcription regulation</keyword>
<reference evidence="6" key="1">
    <citation type="submission" date="2017-01" db="EMBL/GenBank/DDBJ databases">
        <authorList>
            <person name="Varghese N."/>
            <person name="Submissions S."/>
        </authorList>
    </citation>
    <scope>NUCLEOTIDE SEQUENCE [LARGE SCALE GENOMIC DNA]</scope>
    <source>
        <strain evidence="6">DSM 21054</strain>
    </source>
</reference>
<dbReference type="InterPro" id="IPR036388">
    <property type="entry name" value="WH-like_DNA-bd_sf"/>
</dbReference>
<evidence type="ECO:0000256" key="3">
    <source>
        <dbReference type="ARBA" id="ARBA00023163"/>
    </source>
</evidence>
<protein>
    <submittedName>
        <fullName evidence="5">Transcriptional regulator, HxlR family</fullName>
    </submittedName>
</protein>
<evidence type="ECO:0000313" key="6">
    <source>
        <dbReference type="Proteomes" id="UP000186917"/>
    </source>
</evidence>
<dbReference type="GO" id="GO:0003677">
    <property type="term" value="F:DNA binding"/>
    <property type="evidence" value="ECO:0007669"/>
    <property type="project" value="UniProtKB-KW"/>
</dbReference>